<evidence type="ECO:0000256" key="5">
    <source>
        <dbReference type="ARBA" id="ARBA00023136"/>
    </source>
</evidence>
<organism evidence="8 9">
    <name type="scientific">Gaetbulibacter aestuarii</name>
    <dbReference type="NCBI Taxonomy" id="1502358"/>
    <lineage>
        <taxon>Bacteria</taxon>
        <taxon>Pseudomonadati</taxon>
        <taxon>Bacteroidota</taxon>
        <taxon>Flavobacteriia</taxon>
        <taxon>Flavobacteriales</taxon>
        <taxon>Flavobacteriaceae</taxon>
        <taxon>Gaetbulibacter</taxon>
    </lineage>
</organism>
<dbReference type="PANTHER" id="PTHR47371">
    <property type="entry name" value="LIPOTEICHOIC ACID SYNTHASE"/>
    <property type="match status" value="1"/>
</dbReference>
<dbReference type="CDD" id="cd16015">
    <property type="entry name" value="LTA_synthase"/>
    <property type="match status" value="1"/>
</dbReference>
<reference evidence="8 9" key="1">
    <citation type="submission" date="2024-02" db="EMBL/GenBank/DDBJ databases">
        <title>A Gaetbulibacter species isolated from tidal flats and genomic insights of their niches.</title>
        <authorList>
            <person name="Ye Y."/>
        </authorList>
    </citation>
    <scope>NUCLEOTIDE SEQUENCE [LARGE SCALE GENOMIC DNA]</scope>
    <source>
        <strain evidence="8 9">KYW382</strain>
    </source>
</reference>
<dbReference type="Pfam" id="PF13174">
    <property type="entry name" value="TPR_6"/>
    <property type="match status" value="1"/>
</dbReference>
<dbReference type="PANTHER" id="PTHR47371:SF3">
    <property type="entry name" value="PHOSPHOGLYCEROL TRANSFERASE I"/>
    <property type="match status" value="1"/>
</dbReference>
<dbReference type="InterPro" id="IPR000917">
    <property type="entry name" value="Sulfatase_N"/>
</dbReference>
<feature type="transmembrane region" description="Helical" evidence="6">
    <location>
        <begin position="54"/>
        <end position="75"/>
    </location>
</feature>
<keyword evidence="3 6" id="KW-0812">Transmembrane</keyword>
<evidence type="ECO:0000256" key="2">
    <source>
        <dbReference type="ARBA" id="ARBA00022475"/>
    </source>
</evidence>
<dbReference type="Proteomes" id="UP001610100">
    <property type="component" value="Unassembled WGS sequence"/>
</dbReference>
<dbReference type="Pfam" id="PF00884">
    <property type="entry name" value="Sulfatase"/>
    <property type="match status" value="1"/>
</dbReference>
<evidence type="ECO:0000256" key="6">
    <source>
        <dbReference type="SAM" id="Phobius"/>
    </source>
</evidence>
<sequence length="808" mass="93405">MNLKLNKENFIRYCYAIIALTSVFWLISITEIILSDAIQGNYLSTLMFKLTNDFWAGLFIGLVCFPVFYLLNILLGRKSVNVIIGFFVILVLVQFSLVEYSLTTKVNLGADILGYSFDDAFMTVSKSESYSIAFFIPFIVFPLALILLYKFFQKWLLEKTLVALGLILIVVFGGIKLVFSDTSKNLNENKTAFLFTDVLKYQNEQRLLNSYRFADRNDYPLLQNFKNNKDVLSPFFNLKSEKPNIVFIVVEGLGGEFVDNDVYSGFTPYIDSLITESLYWKNFVSNTGRSFGILPSLFGSLPYGDKGFLEKKDIPSHLSLISLLKANHYQTNYYSGGPSEFDRKVNFLDYNGVDNIIDVYKYGADFKKTDTDDQGFSWGYPDDAIFQKALETMQPEKQPRLDIVMTISSHEPFIYPNQEAYMEQVDTVLNDLPKSEDVKTLIENNKEIFGCLLYTDASIKTFMEAYKKRPEYENTIFVITGDHRLIPITQKDKLCRFHVPFLIYSPLLKQPETFKSISSHLDVTPSLLQMLYANYKMNPLEKVAWLGEGLDTSKTFSNHKKIPLMRYKGSINDFIYNDYMYSDGELFKIKPDFGSYKVNEELLFKNITDSLNAFKKLNAYVTTQNKIFPEDLNVYATPTINFTDAQVAKIQELSDGKTFDELMILSRDLAHEKKFKTARLLCDYIINEYPNYTDARVLKGRTLAWEKDYNASEEVLLRTLKRAPNYEDTYEALLDLYWWSDQEQKSESIFDQARENNIQNPQLEFKMAKAYSRLNKTENAKTILDSLIAKYPEVAEYKTFENTLNQPQ</sequence>
<accession>A0ABW7MVP0</accession>
<dbReference type="Gene3D" id="1.25.40.10">
    <property type="entry name" value="Tetratricopeptide repeat domain"/>
    <property type="match status" value="1"/>
</dbReference>
<evidence type="ECO:0000313" key="8">
    <source>
        <dbReference type="EMBL" id="MFH6770898.1"/>
    </source>
</evidence>
<evidence type="ECO:0000313" key="9">
    <source>
        <dbReference type="Proteomes" id="UP001610100"/>
    </source>
</evidence>
<evidence type="ECO:0000256" key="3">
    <source>
        <dbReference type="ARBA" id="ARBA00022692"/>
    </source>
</evidence>
<proteinExistence type="predicted"/>
<dbReference type="InterPro" id="IPR019734">
    <property type="entry name" value="TPR_rpt"/>
</dbReference>
<dbReference type="SUPFAM" id="SSF48452">
    <property type="entry name" value="TPR-like"/>
    <property type="match status" value="1"/>
</dbReference>
<name>A0ABW7MVP0_9FLAO</name>
<gene>
    <name evidence="8" type="ORF">V8G58_03045</name>
</gene>
<keyword evidence="2" id="KW-1003">Cell membrane</keyword>
<comment type="subcellular location">
    <subcellularLocation>
        <location evidence="1">Cell membrane</location>
        <topology evidence="1">Multi-pass membrane protein</topology>
    </subcellularLocation>
</comment>
<feature type="transmembrane region" description="Helical" evidence="6">
    <location>
        <begin position="161"/>
        <end position="179"/>
    </location>
</feature>
<dbReference type="EMBL" id="JBAWKB010000001">
    <property type="protein sequence ID" value="MFH6770898.1"/>
    <property type="molecule type" value="Genomic_DNA"/>
</dbReference>
<feature type="transmembrane region" description="Helical" evidence="6">
    <location>
        <begin position="82"/>
        <end position="102"/>
    </location>
</feature>
<dbReference type="InterPro" id="IPR011990">
    <property type="entry name" value="TPR-like_helical_dom_sf"/>
</dbReference>
<comment type="caution">
    <text evidence="8">The sequence shown here is derived from an EMBL/GenBank/DDBJ whole genome shotgun (WGS) entry which is preliminary data.</text>
</comment>
<dbReference type="RefSeq" id="WP_344739591.1">
    <property type="nucleotide sequence ID" value="NZ_BAABAY010000001.1"/>
</dbReference>
<protein>
    <submittedName>
        <fullName evidence="8">Sulfatase-like hydrolase/transferase</fullName>
    </submittedName>
</protein>
<evidence type="ECO:0000256" key="1">
    <source>
        <dbReference type="ARBA" id="ARBA00004651"/>
    </source>
</evidence>
<keyword evidence="9" id="KW-1185">Reference proteome</keyword>
<dbReference type="SUPFAM" id="SSF53649">
    <property type="entry name" value="Alkaline phosphatase-like"/>
    <property type="match status" value="1"/>
</dbReference>
<feature type="transmembrane region" description="Helical" evidence="6">
    <location>
        <begin position="12"/>
        <end position="34"/>
    </location>
</feature>
<feature type="domain" description="Sulfatase N-terminal" evidence="7">
    <location>
        <begin position="243"/>
        <end position="530"/>
    </location>
</feature>
<keyword evidence="5 6" id="KW-0472">Membrane</keyword>
<dbReference type="Gene3D" id="3.40.720.10">
    <property type="entry name" value="Alkaline Phosphatase, subunit A"/>
    <property type="match status" value="1"/>
</dbReference>
<dbReference type="InterPro" id="IPR017850">
    <property type="entry name" value="Alkaline_phosphatase_core_sf"/>
</dbReference>
<evidence type="ECO:0000256" key="4">
    <source>
        <dbReference type="ARBA" id="ARBA00022989"/>
    </source>
</evidence>
<feature type="transmembrane region" description="Helical" evidence="6">
    <location>
        <begin position="130"/>
        <end position="149"/>
    </location>
</feature>
<keyword evidence="4 6" id="KW-1133">Transmembrane helix</keyword>
<evidence type="ECO:0000259" key="7">
    <source>
        <dbReference type="Pfam" id="PF00884"/>
    </source>
</evidence>
<dbReference type="InterPro" id="IPR050448">
    <property type="entry name" value="OpgB/LTA_synthase_biosynth"/>
</dbReference>